<dbReference type="EMBL" id="CAJVQC010170467">
    <property type="protein sequence ID" value="CAG8850384.1"/>
    <property type="molecule type" value="Genomic_DNA"/>
</dbReference>
<evidence type="ECO:0000313" key="1">
    <source>
        <dbReference type="EMBL" id="CAG8850384.1"/>
    </source>
</evidence>
<proteinExistence type="predicted"/>
<protein>
    <submittedName>
        <fullName evidence="1">25663_t:CDS:1</fullName>
    </submittedName>
</protein>
<evidence type="ECO:0000313" key="2">
    <source>
        <dbReference type="Proteomes" id="UP000789920"/>
    </source>
</evidence>
<organism evidence="1 2">
    <name type="scientific">Racocetra persica</name>
    <dbReference type="NCBI Taxonomy" id="160502"/>
    <lineage>
        <taxon>Eukaryota</taxon>
        <taxon>Fungi</taxon>
        <taxon>Fungi incertae sedis</taxon>
        <taxon>Mucoromycota</taxon>
        <taxon>Glomeromycotina</taxon>
        <taxon>Glomeromycetes</taxon>
        <taxon>Diversisporales</taxon>
        <taxon>Gigasporaceae</taxon>
        <taxon>Racocetra</taxon>
    </lineage>
</organism>
<accession>A0ACA9SXI2</accession>
<name>A0ACA9SXI2_9GLOM</name>
<dbReference type="Proteomes" id="UP000789920">
    <property type="component" value="Unassembled WGS sequence"/>
</dbReference>
<sequence>HPPPNLHSSKTFQEQKFHHQSNHFLLIFIFWQDNKNAYSSFHRYPPTSKGSEFDRGDNGTGVVKR</sequence>
<reference evidence="1" key="1">
    <citation type="submission" date="2021-06" db="EMBL/GenBank/DDBJ databases">
        <authorList>
            <person name="Kallberg Y."/>
            <person name="Tangrot J."/>
            <person name="Rosling A."/>
        </authorList>
    </citation>
    <scope>NUCLEOTIDE SEQUENCE</scope>
    <source>
        <strain evidence="1">MA461A</strain>
    </source>
</reference>
<comment type="caution">
    <text evidence="1">The sequence shown here is derived from an EMBL/GenBank/DDBJ whole genome shotgun (WGS) entry which is preliminary data.</text>
</comment>
<feature type="non-terminal residue" evidence="1">
    <location>
        <position position="65"/>
    </location>
</feature>
<feature type="non-terminal residue" evidence="1">
    <location>
        <position position="1"/>
    </location>
</feature>
<keyword evidence="2" id="KW-1185">Reference proteome</keyword>
<gene>
    <name evidence="1" type="ORF">RPERSI_LOCUS36065</name>
</gene>